<evidence type="ECO:0000313" key="9">
    <source>
        <dbReference type="EMBL" id="QKZ05504.1"/>
    </source>
</evidence>
<dbReference type="InterPro" id="IPR036097">
    <property type="entry name" value="HisK_dim/P_sf"/>
</dbReference>
<dbReference type="Pfam" id="PF00072">
    <property type="entry name" value="Response_reg"/>
    <property type="match status" value="2"/>
</dbReference>
<evidence type="ECO:0000256" key="5">
    <source>
        <dbReference type="SAM" id="Coils"/>
    </source>
</evidence>
<keyword evidence="3 4" id="KW-0597">Phosphoprotein</keyword>
<evidence type="ECO:0000259" key="7">
    <source>
        <dbReference type="PROSITE" id="PS50110"/>
    </source>
</evidence>
<dbReference type="InterPro" id="IPR036890">
    <property type="entry name" value="HATPase_C_sf"/>
</dbReference>
<dbReference type="CDD" id="cd00130">
    <property type="entry name" value="PAS"/>
    <property type="match status" value="2"/>
</dbReference>
<feature type="coiled-coil region" evidence="5">
    <location>
        <begin position="394"/>
        <end position="424"/>
    </location>
</feature>
<dbReference type="RefSeq" id="WP_176571306.1">
    <property type="nucleotide sequence ID" value="NZ_CP056030.1"/>
</dbReference>
<dbReference type="GO" id="GO:0000155">
    <property type="term" value="F:phosphorelay sensor kinase activity"/>
    <property type="evidence" value="ECO:0007669"/>
    <property type="project" value="InterPro"/>
</dbReference>
<dbReference type="InterPro" id="IPR013655">
    <property type="entry name" value="PAS_fold_3"/>
</dbReference>
<feature type="modified residue" description="4-aspartylphosphate" evidence="4">
    <location>
        <position position="727"/>
    </location>
</feature>
<evidence type="ECO:0000313" key="10">
    <source>
        <dbReference type="Proteomes" id="UP000509568"/>
    </source>
</evidence>
<feature type="modified residue" description="4-aspartylphosphate" evidence="4">
    <location>
        <position position="58"/>
    </location>
</feature>
<dbReference type="SUPFAM" id="SSF47384">
    <property type="entry name" value="Homodimeric domain of signal transducing histidine kinase"/>
    <property type="match status" value="1"/>
</dbReference>
<dbReference type="InterPro" id="IPR001789">
    <property type="entry name" value="Sig_transdc_resp-reg_receiver"/>
</dbReference>
<dbReference type="InterPro" id="IPR004358">
    <property type="entry name" value="Sig_transdc_His_kin-like_C"/>
</dbReference>
<dbReference type="Pfam" id="PF02518">
    <property type="entry name" value="HATPase_c"/>
    <property type="match status" value="1"/>
</dbReference>
<dbReference type="Pfam" id="PF00512">
    <property type="entry name" value="HisKA"/>
    <property type="match status" value="1"/>
</dbReference>
<dbReference type="CDD" id="cd00156">
    <property type="entry name" value="REC"/>
    <property type="match status" value="1"/>
</dbReference>
<feature type="domain" description="PAC" evidence="8">
    <location>
        <begin position="217"/>
        <end position="268"/>
    </location>
</feature>
<dbReference type="EMBL" id="CP056030">
    <property type="protein sequence ID" value="QKZ05504.1"/>
    <property type="molecule type" value="Genomic_DNA"/>
</dbReference>
<comment type="catalytic activity">
    <reaction evidence="1">
        <text>ATP + protein L-histidine = ADP + protein N-phospho-L-histidine.</text>
        <dbReference type="EC" id="2.7.13.3"/>
    </reaction>
</comment>
<dbReference type="PANTHER" id="PTHR43065:SF49">
    <property type="entry name" value="HISTIDINE KINASE"/>
    <property type="match status" value="1"/>
</dbReference>
<gene>
    <name evidence="9" type="ORF">HWQ56_17560</name>
</gene>
<evidence type="ECO:0000256" key="3">
    <source>
        <dbReference type="ARBA" id="ARBA00022553"/>
    </source>
</evidence>
<evidence type="ECO:0000259" key="6">
    <source>
        <dbReference type="PROSITE" id="PS50109"/>
    </source>
</evidence>
<dbReference type="InterPro" id="IPR035965">
    <property type="entry name" value="PAS-like_dom_sf"/>
</dbReference>
<proteinExistence type="predicted"/>
<dbReference type="PROSITE" id="PS50110">
    <property type="entry name" value="RESPONSE_REGULATORY"/>
    <property type="match status" value="2"/>
</dbReference>
<dbReference type="InterPro" id="IPR011006">
    <property type="entry name" value="CheY-like_superfamily"/>
</dbReference>
<dbReference type="NCBIfam" id="TIGR00229">
    <property type="entry name" value="sensory_box"/>
    <property type="match status" value="2"/>
</dbReference>
<dbReference type="InterPro" id="IPR005467">
    <property type="entry name" value="His_kinase_dom"/>
</dbReference>
<keyword evidence="5" id="KW-0175">Coiled coil</keyword>
<dbReference type="SUPFAM" id="SSF55785">
    <property type="entry name" value="PYP-like sensor domain (PAS domain)"/>
    <property type="match status" value="2"/>
</dbReference>
<dbReference type="SUPFAM" id="SSF52172">
    <property type="entry name" value="CheY-like"/>
    <property type="match status" value="2"/>
</dbReference>
<feature type="domain" description="Histidine kinase" evidence="6">
    <location>
        <begin position="433"/>
        <end position="657"/>
    </location>
</feature>
<dbReference type="InterPro" id="IPR003594">
    <property type="entry name" value="HATPase_dom"/>
</dbReference>
<organism evidence="9 10">
    <name type="scientific">Pseudomonas eucalypticola</name>
    <dbReference type="NCBI Taxonomy" id="2599595"/>
    <lineage>
        <taxon>Bacteria</taxon>
        <taxon>Pseudomonadati</taxon>
        <taxon>Pseudomonadota</taxon>
        <taxon>Gammaproteobacteria</taxon>
        <taxon>Pseudomonadales</taxon>
        <taxon>Pseudomonadaceae</taxon>
        <taxon>Pseudomonas</taxon>
    </lineage>
</organism>
<evidence type="ECO:0000259" key="8">
    <source>
        <dbReference type="PROSITE" id="PS50113"/>
    </source>
</evidence>
<dbReference type="Gene3D" id="1.10.287.130">
    <property type="match status" value="1"/>
</dbReference>
<dbReference type="EC" id="2.7.13.3" evidence="2"/>
<keyword evidence="10" id="KW-1185">Reference proteome</keyword>
<dbReference type="Gene3D" id="3.40.50.2300">
    <property type="match status" value="2"/>
</dbReference>
<evidence type="ECO:0000256" key="1">
    <source>
        <dbReference type="ARBA" id="ARBA00000085"/>
    </source>
</evidence>
<dbReference type="Proteomes" id="UP000509568">
    <property type="component" value="Chromosome"/>
</dbReference>
<feature type="domain" description="Response regulatory" evidence="7">
    <location>
        <begin position="679"/>
        <end position="788"/>
    </location>
</feature>
<dbReference type="Gene3D" id="3.30.450.20">
    <property type="entry name" value="PAS domain"/>
    <property type="match status" value="2"/>
</dbReference>
<reference evidence="9 10" key="1">
    <citation type="submission" date="2020-06" db="EMBL/GenBank/DDBJ databases">
        <title>Pseudomonas eucalypticola sp. nov., an endophyte of Eucalyptus dunnii leaves with biocontrol ability of eucalyptus leaf blight.</title>
        <authorList>
            <person name="Liu Y."/>
            <person name="Song Z."/>
            <person name="Zeng H."/>
            <person name="Lu M."/>
            <person name="Wang X."/>
            <person name="Lian X."/>
            <person name="Zhang Q."/>
        </authorList>
    </citation>
    <scope>NUCLEOTIDE SEQUENCE [LARGE SCALE GENOMIC DNA]</scope>
    <source>
        <strain evidence="9 10">NP-1</strain>
    </source>
</reference>
<feature type="domain" description="Response regulatory" evidence="7">
    <location>
        <begin position="7"/>
        <end position="123"/>
    </location>
</feature>
<evidence type="ECO:0000256" key="2">
    <source>
        <dbReference type="ARBA" id="ARBA00012438"/>
    </source>
</evidence>
<dbReference type="SMART" id="SM00388">
    <property type="entry name" value="HisKA"/>
    <property type="match status" value="1"/>
</dbReference>
<dbReference type="PRINTS" id="PR00344">
    <property type="entry name" value="BCTRLSENSOR"/>
</dbReference>
<dbReference type="InterPro" id="IPR001610">
    <property type="entry name" value="PAC"/>
</dbReference>
<dbReference type="SUPFAM" id="SSF55874">
    <property type="entry name" value="ATPase domain of HSP90 chaperone/DNA topoisomerase II/histidine kinase"/>
    <property type="match status" value="1"/>
</dbReference>
<dbReference type="AlphaFoldDB" id="A0A7D5H838"/>
<protein>
    <recommendedName>
        <fullName evidence="2">histidine kinase</fullName>
        <ecNumber evidence="2">2.7.13.3</ecNumber>
    </recommendedName>
</protein>
<dbReference type="SMART" id="SM00387">
    <property type="entry name" value="HATPase_c"/>
    <property type="match status" value="1"/>
</dbReference>
<dbReference type="PANTHER" id="PTHR43065">
    <property type="entry name" value="SENSOR HISTIDINE KINASE"/>
    <property type="match status" value="1"/>
</dbReference>
<name>A0A7D5H838_9PSED</name>
<dbReference type="Gene3D" id="2.10.70.100">
    <property type="match status" value="1"/>
</dbReference>
<dbReference type="SMART" id="SM00091">
    <property type="entry name" value="PAS"/>
    <property type="match status" value="2"/>
</dbReference>
<dbReference type="KEGG" id="pez:HWQ56_17560"/>
<evidence type="ECO:0000256" key="4">
    <source>
        <dbReference type="PROSITE-ProRule" id="PRU00169"/>
    </source>
</evidence>
<sequence length="801" mass="88609">MLSKPLQLLLIEDSPRDAELCLLTLERAGLVIESTLVFNHQGAEQVLRTQTFDLILCDFLLPGSSGAQVLQRAREIAPQTPFIFLSGVYGEENAVEMMRLGAIDYVLKQNLTLLPKAVKRALAEVHERRERVRAEQTLQQMEVRAHLAIDAARMGVWDFTPHTDQLVWDERCRALYGIGPDVGVDLEYFLARCHSDDRARVEEAMAQAMSPEGNGTYQVEYRAVMPDGGERWLAISGRAFFEGVVCVRVTGVIQDVSEQKQATEALQRLNELLGDRVEKRTRERDRTWELSRELLAVMRFDMSPIALNPAWEDTLGWSRQTLGQMQLWELVHPNDIGATVRETENIASGNVSTRFVNRMRHADGDYRWLSWTIVPDDGLMYAAVRDITGERAVVDELAATNEQLRQQIKERERIEATLQQMQRLEAVGQLTAGVAHDFNNLLTVILTSTTFLARDVERGVMEKVQSRLHNIREAGERGAKLTAQLLAFSRRQRLEPIPVNLNDTVFGMFELLQRTLGGSIWIQTHTDDALWSALVDPTQTEMIILNLAINARDAMPNGGTLRLATRNAVVERPAQHPQDPEPGAYVVLSIGDTGSGMSEAVLAKAFEPFFTTKDIGKGSGLGLAQVFGFAKQSGGGVGITTAAGQGTTVDVYLPSLNAIALRSTPVPVRREPVQGGNRTVLLVDDDHQVRAVTAQLLDRLGYNVLEAASGQAALDVLSEEVDVLLTDYAMPGMNGAQLAQVARGVHPHLPVVFITGYADLEGLRGHEPLVVQKPFRDDELAEKLEHALAAQSNLEGSQPLP</sequence>
<accession>A0A7D5H838</accession>
<dbReference type="Pfam" id="PF08447">
    <property type="entry name" value="PAS_3"/>
    <property type="match status" value="2"/>
</dbReference>
<dbReference type="SMART" id="SM00086">
    <property type="entry name" value="PAC"/>
    <property type="match status" value="2"/>
</dbReference>
<dbReference type="SMART" id="SM00448">
    <property type="entry name" value="REC"/>
    <property type="match status" value="2"/>
</dbReference>
<dbReference type="CDD" id="cd00082">
    <property type="entry name" value="HisKA"/>
    <property type="match status" value="1"/>
</dbReference>
<dbReference type="InterPro" id="IPR000014">
    <property type="entry name" value="PAS"/>
</dbReference>
<dbReference type="PROSITE" id="PS50113">
    <property type="entry name" value="PAC"/>
    <property type="match status" value="1"/>
</dbReference>
<dbReference type="InterPro" id="IPR003661">
    <property type="entry name" value="HisK_dim/P_dom"/>
</dbReference>
<dbReference type="InterPro" id="IPR000700">
    <property type="entry name" value="PAS-assoc_C"/>
</dbReference>
<dbReference type="PROSITE" id="PS50109">
    <property type="entry name" value="HIS_KIN"/>
    <property type="match status" value="1"/>
</dbReference>
<dbReference type="Gene3D" id="3.30.565.10">
    <property type="entry name" value="Histidine kinase-like ATPase, C-terminal domain"/>
    <property type="match status" value="1"/>
</dbReference>